<accession>A0A0W1AMY5</accession>
<evidence type="ECO:0000259" key="1">
    <source>
        <dbReference type="PROSITE" id="PS50844"/>
    </source>
</evidence>
<sequence length="340" mass="37284">MSCFIIAEAGVNHNGDLNLAIELVKAAKDAGADAVKFQTFKADTLVNKTVGKADYQRRNSPDSTTQYQMLKELELSEEHHYLLSDLAFKLGIEFMSTGFDHQTVDFLVDLGVKRIKIPSGEVTNLPYLRHCAKTGLPLILSTGMCDLAEVKTAIDTVQPFYGDQLNNKLVLLHCTSNYPTAFSDVNLRAMQTLAREFHLPVGYSDHTLGVLVPTMAIAMGACVIEKHFTLDQTLPGPDHQASMTPDELRELVHCIRNAEAALGNGGKKPSESELPIRALVRRSVTLKTDLMKGDSIKEEDIQLLRPGTGISPADFSKIIGTKLTLDLPAGTTLLWEHIEA</sequence>
<dbReference type="EMBL" id="LNZB01000006">
    <property type="protein sequence ID" value="KTD82725.1"/>
    <property type="molecule type" value="Genomic_DNA"/>
</dbReference>
<dbReference type="Gene3D" id="3.20.20.70">
    <property type="entry name" value="Aldolase class I"/>
    <property type="match status" value="1"/>
</dbReference>
<name>A0A0W1AMY5_9GAMM</name>
<dbReference type="Gene3D" id="3.90.1210.10">
    <property type="entry name" value="Antifreeze-like/N-acetylneuraminic acid synthase C-terminal domain"/>
    <property type="match status" value="1"/>
</dbReference>
<dbReference type="Pfam" id="PF08666">
    <property type="entry name" value="SAF"/>
    <property type="match status" value="1"/>
</dbReference>
<feature type="domain" description="AFP-like" evidence="1">
    <location>
        <begin position="283"/>
        <end position="340"/>
    </location>
</feature>
<dbReference type="InterPro" id="IPR013974">
    <property type="entry name" value="SAF"/>
</dbReference>
<dbReference type="InterPro" id="IPR036732">
    <property type="entry name" value="AFP_Neu5c_C_sf"/>
</dbReference>
<comment type="caution">
    <text evidence="2">The sequence shown here is derived from an EMBL/GenBank/DDBJ whole genome shotgun (WGS) entry which is preliminary data.</text>
</comment>
<dbReference type="NCBIfam" id="TIGR03569">
    <property type="entry name" value="NeuB_NnaB"/>
    <property type="match status" value="1"/>
</dbReference>
<dbReference type="PANTHER" id="PTHR42966">
    <property type="entry name" value="N-ACETYLNEURAMINATE SYNTHASE"/>
    <property type="match status" value="1"/>
</dbReference>
<dbReference type="InterPro" id="IPR013132">
    <property type="entry name" value="PseI/NeuA/B-like_N"/>
</dbReference>
<dbReference type="STRING" id="66969.Lwal_0203"/>
<dbReference type="InterPro" id="IPR051690">
    <property type="entry name" value="PseI-like"/>
</dbReference>
<keyword evidence="3" id="KW-1185">Reference proteome</keyword>
<dbReference type="AlphaFoldDB" id="A0A0W1AMY5"/>
<dbReference type="InterPro" id="IPR013785">
    <property type="entry name" value="Aldolase_TIM"/>
</dbReference>
<dbReference type="InterPro" id="IPR057736">
    <property type="entry name" value="SAF_PseI/NeuA/NeuB"/>
</dbReference>
<dbReference type="OrthoDB" id="9781701at2"/>
<dbReference type="Pfam" id="PF03102">
    <property type="entry name" value="NeuB"/>
    <property type="match status" value="1"/>
</dbReference>
<dbReference type="CDD" id="cd11615">
    <property type="entry name" value="SAF_NeuB_like"/>
    <property type="match status" value="1"/>
</dbReference>
<protein>
    <submittedName>
        <fullName evidence="2">N-acetylneuraminic acid synthetase</fullName>
    </submittedName>
</protein>
<evidence type="ECO:0000313" key="2">
    <source>
        <dbReference type="EMBL" id="KTD82725.1"/>
    </source>
</evidence>
<evidence type="ECO:0000313" key="3">
    <source>
        <dbReference type="Proteomes" id="UP000054729"/>
    </source>
</evidence>
<proteinExistence type="predicted"/>
<dbReference type="PATRIC" id="fig|66969.6.peg.227"/>
<dbReference type="PANTHER" id="PTHR42966:SF1">
    <property type="entry name" value="SIALIC ACID SYNTHASE"/>
    <property type="match status" value="1"/>
</dbReference>
<dbReference type="SUPFAM" id="SSF51569">
    <property type="entry name" value="Aldolase"/>
    <property type="match status" value="1"/>
</dbReference>
<dbReference type="Proteomes" id="UP000054729">
    <property type="component" value="Unassembled WGS sequence"/>
</dbReference>
<dbReference type="InterPro" id="IPR006190">
    <property type="entry name" value="SAF_AFP_Neu5Ac"/>
</dbReference>
<dbReference type="GO" id="GO:0047444">
    <property type="term" value="F:N-acylneuraminate-9-phosphate synthase activity"/>
    <property type="evidence" value="ECO:0007669"/>
    <property type="project" value="TreeGrafter"/>
</dbReference>
<dbReference type="GO" id="GO:0016051">
    <property type="term" value="P:carbohydrate biosynthetic process"/>
    <property type="evidence" value="ECO:0007669"/>
    <property type="project" value="InterPro"/>
</dbReference>
<dbReference type="SMART" id="SM00858">
    <property type="entry name" value="SAF"/>
    <property type="match status" value="1"/>
</dbReference>
<gene>
    <name evidence="2" type="ORF">Lwal_0203</name>
</gene>
<reference evidence="2 3" key="1">
    <citation type="submission" date="2015-11" db="EMBL/GenBank/DDBJ databases">
        <title>Genomic analysis of 38 Legionella species identifies large and diverse effector repertoires.</title>
        <authorList>
            <person name="Burstein D."/>
            <person name="Amaro F."/>
            <person name="Zusman T."/>
            <person name="Lifshitz Z."/>
            <person name="Cohen O."/>
            <person name="Gilbert J.A."/>
            <person name="Pupko T."/>
            <person name="Shuman H.A."/>
            <person name="Segal G."/>
        </authorList>
    </citation>
    <scope>NUCLEOTIDE SEQUENCE [LARGE SCALE GENOMIC DNA]</scope>
    <source>
        <strain evidence="2 3">ATCC 51914</strain>
    </source>
</reference>
<dbReference type="SUPFAM" id="SSF51269">
    <property type="entry name" value="AFP III-like domain"/>
    <property type="match status" value="1"/>
</dbReference>
<organism evidence="2 3">
    <name type="scientific">Legionella waltersii</name>
    <dbReference type="NCBI Taxonomy" id="66969"/>
    <lineage>
        <taxon>Bacteria</taxon>
        <taxon>Pseudomonadati</taxon>
        <taxon>Pseudomonadota</taxon>
        <taxon>Gammaproteobacteria</taxon>
        <taxon>Legionellales</taxon>
        <taxon>Legionellaceae</taxon>
        <taxon>Legionella</taxon>
    </lineage>
</organism>
<dbReference type="PROSITE" id="PS50844">
    <property type="entry name" value="AFP_LIKE"/>
    <property type="match status" value="1"/>
</dbReference>
<dbReference type="RefSeq" id="WP_058479075.1">
    <property type="nucleotide sequence ID" value="NZ_CAAAIQ010000003.1"/>
</dbReference>
<dbReference type="InterPro" id="IPR020007">
    <property type="entry name" value="NeuB/NeuA"/>
</dbReference>